<evidence type="ECO:0000313" key="3">
    <source>
        <dbReference type="EMBL" id="GEO94734.1"/>
    </source>
</evidence>
<evidence type="ECO:0000313" key="4">
    <source>
        <dbReference type="Proteomes" id="UP000321103"/>
    </source>
</evidence>
<feature type="compositionally biased region" description="Basic and acidic residues" evidence="1">
    <location>
        <begin position="1"/>
        <end position="13"/>
    </location>
</feature>
<evidence type="ECO:0000256" key="1">
    <source>
        <dbReference type="SAM" id="MobiDB-lite"/>
    </source>
</evidence>
<keyword evidence="2" id="KW-1133">Transmembrane helix</keyword>
<keyword evidence="2" id="KW-0812">Transmembrane</keyword>
<gene>
    <name evidence="3" type="ORF">KTU01_08570</name>
</gene>
<dbReference type="AlphaFoldDB" id="A0A512IAL6"/>
<dbReference type="RefSeq" id="WP_232319340.1">
    <property type="nucleotide sequence ID" value="NZ_BJZS01000026.1"/>
</dbReference>
<protein>
    <recommendedName>
        <fullName evidence="5">DUF4190 domain-containing protein</fullName>
    </recommendedName>
</protein>
<comment type="caution">
    <text evidence="3">The sequence shown here is derived from an EMBL/GenBank/DDBJ whole genome shotgun (WGS) entry which is preliminary data.</text>
</comment>
<dbReference type="Proteomes" id="UP000321103">
    <property type="component" value="Unassembled WGS sequence"/>
</dbReference>
<accession>A0A512IAL6</accession>
<dbReference type="EMBL" id="BJZS01000026">
    <property type="protein sequence ID" value="GEO94734.1"/>
    <property type="molecule type" value="Genomic_DNA"/>
</dbReference>
<name>A0A512IAL6_9MICC</name>
<feature type="transmembrane region" description="Helical" evidence="2">
    <location>
        <begin position="54"/>
        <end position="74"/>
    </location>
</feature>
<feature type="region of interest" description="Disordered" evidence="1">
    <location>
        <begin position="1"/>
        <end position="20"/>
    </location>
</feature>
<keyword evidence="2" id="KW-0472">Membrane</keyword>
<organism evidence="3 4">
    <name type="scientific">Kocuria turfanensis</name>
    <dbReference type="NCBI Taxonomy" id="388357"/>
    <lineage>
        <taxon>Bacteria</taxon>
        <taxon>Bacillati</taxon>
        <taxon>Actinomycetota</taxon>
        <taxon>Actinomycetes</taxon>
        <taxon>Micrococcales</taxon>
        <taxon>Micrococcaceae</taxon>
        <taxon>Kocuria</taxon>
    </lineage>
</organism>
<keyword evidence="4" id="KW-1185">Reference proteome</keyword>
<proteinExistence type="predicted"/>
<sequence length="115" mass="12371">MDHQQAGHARDDVPQAQPQYSQNPYMHQQYVQYPGYSPLPHPMAMQGMSHKSNAVVLGVIGLFVLGIVLGPLAISQASKAQSMGVPATAGKVLGWIDLAFGLLGLLWFLAVIGLY</sequence>
<evidence type="ECO:0000256" key="2">
    <source>
        <dbReference type="SAM" id="Phobius"/>
    </source>
</evidence>
<reference evidence="3 4" key="1">
    <citation type="submission" date="2019-07" db="EMBL/GenBank/DDBJ databases">
        <title>Whole genome shotgun sequence of Kocuria turfanensis NBRC 107627.</title>
        <authorList>
            <person name="Hosoyama A."/>
            <person name="Uohara A."/>
            <person name="Ohji S."/>
            <person name="Ichikawa N."/>
        </authorList>
    </citation>
    <scope>NUCLEOTIDE SEQUENCE [LARGE SCALE GENOMIC DNA]</scope>
    <source>
        <strain evidence="3 4">NBRC 107627</strain>
    </source>
</reference>
<feature type="transmembrane region" description="Helical" evidence="2">
    <location>
        <begin position="94"/>
        <end position="114"/>
    </location>
</feature>
<evidence type="ECO:0008006" key="5">
    <source>
        <dbReference type="Google" id="ProtNLM"/>
    </source>
</evidence>